<evidence type="ECO:0000259" key="1">
    <source>
        <dbReference type="PROSITE" id="PS50801"/>
    </source>
</evidence>
<dbReference type="Proteomes" id="UP000830116">
    <property type="component" value="Chromosome"/>
</dbReference>
<accession>A0ABY4CCP9</accession>
<proteinExistence type="predicted"/>
<name>A0ABY4CCP9_9BACT</name>
<dbReference type="CDD" id="cd07043">
    <property type="entry name" value="STAS_anti-anti-sigma_factors"/>
    <property type="match status" value="1"/>
</dbReference>
<reference evidence="2" key="1">
    <citation type="submission" date="2022-03" db="EMBL/GenBank/DDBJ databases">
        <title>Genome Identification and Characterization of new species Bdellovibrio reynosense LBG001 sp. nov. from a Mexico soil sample.</title>
        <authorList>
            <person name="Camilli A."/>
            <person name="Ajao Y."/>
            <person name="Guo X."/>
        </authorList>
    </citation>
    <scope>NUCLEOTIDE SEQUENCE</scope>
    <source>
        <strain evidence="2">LBG001</strain>
    </source>
</reference>
<dbReference type="Pfam" id="PF01740">
    <property type="entry name" value="STAS"/>
    <property type="match status" value="1"/>
</dbReference>
<dbReference type="InterPro" id="IPR002645">
    <property type="entry name" value="STAS_dom"/>
</dbReference>
<organism evidence="2 3">
    <name type="scientific">Bdellovibrio reynosensis</name>
    <dbReference type="NCBI Taxonomy" id="2835041"/>
    <lineage>
        <taxon>Bacteria</taxon>
        <taxon>Pseudomonadati</taxon>
        <taxon>Bdellovibrionota</taxon>
        <taxon>Bdellovibrionia</taxon>
        <taxon>Bdellovibrionales</taxon>
        <taxon>Pseudobdellovibrionaceae</taxon>
        <taxon>Bdellovibrio</taxon>
    </lineage>
</organism>
<evidence type="ECO:0000313" key="3">
    <source>
        <dbReference type="Proteomes" id="UP000830116"/>
    </source>
</evidence>
<dbReference type="Gene3D" id="3.30.750.24">
    <property type="entry name" value="STAS domain"/>
    <property type="match status" value="1"/>
</dbReference>
<keyword evidence="3" id="KW-1185">Reference proteome</keyword>
<feature type="domain" description="STAS" evidence="1">
    <location>
        <begin position="6"/>
        <end position="116"/>
    </location>
</feature>
<dbReference type="PANTHER" id="PTHR33495">
    <property type="entry name" value="ANTI-SIGMA FACTOR ANTAGONIST TM_1081-RELATED-RELATED"/>
    <property type="match status" value="1"/>
</dbReference>
<dbReference type="RefSeq" id="WP_243540045.1">
    <property type="nucleotide sequence ID" value="NZ_CP093442.1"/>
</dbReference>
<dbReference type="EMBL" id="CP093442">
    <property type="protein sequence ID" value="UOF02499.1"/>
    <property type="molecule type" value="Genomic_DNA"/>
</dbReference>
<sequence length="121" mass="13626">MEQKSFQYSFAQKNGMIVVSLSGEMNGFVLPALEACRHELFSKEDVRQVILFFQGVPEISSDAVPWIAQIQRDIRLRKAEVRLVALNSSCKERFIKMGVVRGTEVTEDLKSALMSFVKVAA</sequence>
<dbReference type="InterPro" id="IPR036513">
    <property type="entry name" value="STAS_dom_sf"/>
</dbReference>
<dbReference type="PANTHER" id="PTHR33495:SF2">
    <property type="entry name" value="ANTI-SIGMA FACTOR ANTAGONIST TM_1081-RELATED"/>
    <property type="match status" value="1"/>
</dbReference>
<dbReference type="SUPFAM" id="SSF52091">
    <property type="entry name" value="SpoIIaa-like"/>
    <property type="match status" value="1"/>
</dbReference>
<dbReference type="PROSITE" id="PS50801">
    <property type="entry name" value="STAS"/>
    <property type="match status" value="1"/>
</dbReference>
<gene>
    <name evidence="2" type="ORF">MNR06_05985</name>
</gene>
<evidence type="ECO:0000313" key="2">
    <source>
        <dbReference type="EMBL" id="UOF02499.1"/>
    </source>
</evidence>
<protein>
    <submittedName>
        <fullName evidence="2">STAS domain-containing protein</fullName>
    </submittedName>
</protein>